<name>A0AC35UFF8_9BILA</name>
<accession>A0AC35UFF8</accession>
<dbReference type="Proteomes" id="UP000095286">
    <property type="component" value="Unplaced"/>
</dbReference>
<dbReference type="WBParaSite" id="RSKR_0001080700.1">
    <property type="protein sequence ID" value="RSKR_0001080700.1"/>
    <property type="gene ID" value="RSKR_0001080700"/>
</dbReference>
<proteinExistence type="predicted"/>
<sequence length="2579" mass="294911">MKRQQAMSTMLDQVPTFEGDDEEKIKSIRLYLNTFEKEVKENTESVDRILVECGEHGVSEEDLVDLKRQRQMVEERMVRLREEEGQMVGKARLAEESQGLVDEWEGKREKLMGVLEEQVRSLKELRGRCLEGDMIQDVKNCINGIEKEKGKLSGLYESTRHAVKSIKKGVAPAKVVEIKKLQQKLEEKWSEVDDEVAKGRDHCHETLTFYRDEDLFRRWIHTKNQLLHTIGKLSPDPTFTTYQLDQLHLLREEVENHTTQHQSLTRVASKLISCSLSEHFAEHIANKISDVNQQWECLESKLKQTTVNLAECKSRCGRFEKVGGEIRDLLLGIEKDIDRKTFSLTSHLSDLDQVLEALEEDILNRGANLVEPLLSNSQQIINSLNEMSGDKSVWKQLQDDLDTSKARVDQLINKVNNIRELTKVSKEATEIIGKIEKALDDPILSKDIGDDIITLKSQQNELNNFKNKDVNELKNEFEKVVGACKNLLKSSDKSIPSGNLEVVLDNIQKNWLELTHQVGVRDRAISTKMQGIGNYEDAYRALCNWLEETEELVNDQKKPSIDRKVLKTELQNHKFSMKLIEDKEPNIKDFVIMMGKLIEASNVEEKISKFNEKANHIDGRYTYLRDYCVNRSNLLLEALDYSEAWATNTTHLNQWLDEVEDELKEIGKVVTEPEKILKQLERQQKLTKEISDKREEFVYVVKLFDTFVELVSESDGEELNDSVNSLESRYIDVEERCHDIGKSLVEMKDNLDSFFDDTDHLTLFLNKTEAQLEQFNDIPIATDELIAQSEKLAEIVAEVAARADLVSRIVEDSRELCSNTSGNEALQLQYKIDALHQRYSQIASLSDRKIDTMSTAIPLSEDFSTLYDDLARVLENVDNELHNLENEYMPLSNQVDIINELQSALHEQRSQLDYLNTKSVQLQGLSSEDKGNDLKEQTRSLQDDFMKLSDIVSRRGERLRIEASTNQDTFDKLDSLHEWFKEAHQFFPKTDPPSIYPDTLKEQIKFQKKFNEDIISQKSKLREILMEASRVAKNLHDSEDGHQDESLSDKIESTKIVAEEVAKMSNDRLDILEQANEFYVVLEENLNDLKEWLEGMEEELDEASNSGFPVKPDQLLKLKQQTAGWLSAVHTQKGMFDKFEKNVGVFKQITSKDDGDELEMVSDGVYKRWQRIRAFLLKREEELEGAFGGSSQLGDRLDAIIETFEGIGDRIHAAPPVKSTPPEIKIQIMENEGLLDVVINKQPIFEDLSNECANLLSKPNVNESLSKEIEGKGLRLGDLYSHLLESINMRDALLNNTLQKAELFWGEYGEVKGFVDGLKDKLIKIPLDMSSEPSEMENNRRKLAMMGNELASYEGAIAKMKVDGEGLCAFLDEEEGENVEHAISLIEADTHTISQLFSQASSDFGTAIDKSTNYHALFKKLMQFVIHMEEVVYNLPHVDTTSIAQIQKEIDKIGSLQSEIEEHAHLKDQLNQSAQDLLLTAQPNQIVAVRGPLNELNNKWNNIFQTIGSRYQKLERCLLESGQFCQAYDQIMMWMMKTGGNLDDIIVTKGDLRLLEIQLSKLNVIRNDISGHESAVGDINRAGKNLKNLDPSGEALTVQKLSELNGRWNDLNDKLDALLHQVESAKNEASTMDHELDDWMMWLGDIEADLTMHKPIGGLPETAESQLDDFLVVNAQVQQRRDELNKLVNQKINPNWSQKNLDKIKGKWEGLQEKVEEKQKKLKGALEEAHKLQKEIEDVAAFIATSDTYLATVPQISRIPDTIKDQVEAQNEFGAKVEHYKGKVGDLSAKATKIRLVCEKKDAIPIKNKLATMRHQFDKINTKSNERQKNLEAALKDATSFYDDHKSMMAWIKEKEEKLKDGPIISTTGDRIRDQINSENEFREQLASKQPLISSLQKKGKLLEEASPKNEKPAISKMSNDLKNKWNSLNDDSSHRLQLLQDALLQNGRFEEGLEGINNWLGKHLPSIRGDIDTNNLYGDVESVQHLIKEHNKLKDEIVKQKGAVDKVTKRFNEILNKEPEAVCEEIRDSVGEMNKNLGDLDELANKKDSILELALVKARDFEEKLNDLLGWIGNVEGSLKRNSIPNNQLTDEAFLIEQIESLEYTLDEIESKDPDFKDAVKVGDEILKDVHVIAEMPVKDCINMLTRRWDTFKALIKDRHLKMEESLKDFRQNEALLDELTAFVEKKHHELNDVFDVSDINSLDDVENRIGDHENFKQQLHTKQQPVEEAIKGYKKALISANIIAPSDGMTTSAFGYSSFDGNDGKKIKLGMLPGQKSMNKQQRKGDDLNNEWKKLWLNSTHYDQALLDRKAYLEEVKRLENFSFDEWRDRYIDFNDHAKGRVTDIFRKIAKYGPENFPRHIFIKAILASKFVTTPLEMERVADKFDKGDRMINAKQFINALRIDPRKRQKHQTDQERIVHEIDRQSNRCTCGQRFPIQHLGVNKEYVTYRFGAANSVTRMVRILQSTIMVRVGGGWEEIDSFLMKHDPCRAKGKTNVDLFFKNVRPGGVSDQMREFALKPPSTPTSRKSSTGGSVTPSPRDILGFSPGTPGPISKIREKTDRSMPMFSHSRKSSTDN</sequence>
<organism evidence="1 2">
    <name type="scientific">Rhabditophanes sp. KR3021</name>
    <dbReference type="NCBI Taxonomy" id="114890"/>
    <lineage>
        <taxon>Eukaryota</taxon>
        <taxon>Metazoa</taxon>
        <taxon>Ecdysozoa</taxon>
        <taxon>Nematoda</taxon>
        <taxon>Chromadorea</taxon>
        <taxon>Rhabditida</taxon>
        <taxon>Tylenchina</taxon>
        <taxon>Panagrolaimomorpha</taxon>
        <taxon>Strongyloidoidea</taxon>
        <taxon>Alloionematidae</taxon>
        <taxon>Rhabditophanes</taxon>
    </lineage>
</organism>
<protein>
    <submittedName>
        <fullName evidence="2">GAR domain-containing protein</fullName>
    </submittedName>
</protein>
<reference evidence="2" key="1">
    <citation type="submission" date="2016-11" db="UniProtKB">
        <authorList>
            <consortium name="WormBaseParasite"/>
        </authorList>
    </citation>
    <scope>IDENTIFICATION</scope>
    <source>
        <strain evidence="2">KR3021</strain>
    </source>
</reference>
<evidence type="ECO:0000313" key="1">
    <source>
        <dbReference type="Proteomes" id="UP000095286"/>
    </source>
</evidence>
<evidence type="ECO:0000313" key="2">
    <source>
        <dbReference type="WBParaSite" id="RSKR_0001080700.1"/>
    </source>
</evidence>